<accession>A0A219AR97</accession>
<organism evidence="1 2">
    <name type="scientific">Pochonia chlamydosporia 170</name>
    <dbReference type="NCBI Taxonomy" id="1380566"/>
    <lineage>
        <taxon>Eukaryota</taxon>
        <taxon>Fungi</taxon>
        <taxon>Dikarya</taxon>
        <taxon>Ascomycota</taxon>
        <taxon>Pezizomycotina</taxon>
        <taxon>Sordariomycetes</taxon>
        <taxon>Hypocreomycetidae</taxon>
        <taxon>Hypocreales</taxon>
        <taxon>Clavicipitaceae</taxon>
        <taxon>Pochonia</taxon>
    </lineage>
</organism>
<comment type="caution">
    <text evidence="1">The sequence shown here is derived from an EMBL/GenBank/DDBJ whole genome shotgun (WGS) entry which is preliminary data.</text>
</comment>
<evidence type="ECO:0000313" key="2">
    <source>
        <dbReference type="Proteomes" id="UP000078397"/>
    </source>
</evidence>
<dbReference type="Proteomes" id="UP000078397">
    <property type="component" value="Unassembled WGS sequence"/>
</dbReference>
<keyword evidence="2" id="KW-1185">Reference proteome</keyword>
<dbReference type="KEGG" id="pchm:VFPPC_17529"/>
<dbReference type="EMBL" id="LSBJ02000002">
    <property type="protein sequence ID" value="OWT43308.1"/>
    <property type="molecule type" value="Genomic_DNA"/>
</dbReference>
<reference evidence="1 2" key="1">
    <citation type="journal article" date="2016" name="PLoS Pathog.">
        <title>Biosynthesis of antibiotic leucinostatins in bio-control fungus Purpureocillium lilacinum and their inhibition on phytophthora revealed by genome mining.</title>
        <authorList>
            <person name="Wang G."/>
            <person name="Liu Z."/>
            <person name="Lin R."/>
            <person name="Li E."/>
            <person name="Mao Z."/>
            <person name="Ling J."/>
            <person name="Yang Y."/>
            <person name="Yin W.B."/>
            <person name="Xie B."/>
        </authorList>
    </citation>
    <scope>NUCLEOTIDE SEQUENCE [LARGE SCALE GENOMIC DNA]</scope>
    <source>
        <strain evidence="1">170</strain>
    </source>
</reference>
<proteinExistence type="predicted"/>
<gene>
    <name evidence="1" type="ORF">VFPPC_17529</name>
</gene>
<dbReference type="AlphaFoldDB" id="A0A219AR97"/>
<evidence type="ECO:0000313" key="1">
    <source>
        <dbReference type="EMBL" id="OWT43308.1"/>
    </source>
</evidence>
<dbReference type="RefSeq" id="XP_022285744.1">
    <property type="nucleotide sequence ID" value="XM_022429229.1"/>
</dbReference>
<dbReference type="OrthoDB" id="4763679at2759"/>
<sequence>MLGSLPTIQPDNSEHGFPTLFEFARLAQSVERETLTSTRNLKVAGSTPASGFSYKT</sequence>
<protein>
    <submittedName>
        <fullName evidence="1">Uncharacterized protein</fullName>
    </submittedName>
</protein>
<dbReference type="GeneID" id="28858992"/>
<name>A0A219AR97_METCM</name>